<keyword evidence="1" id="KW-0732">Signal</keyword>
<dbReference type="InterPro" id="IPR027020">
    <property type="entry name" value="YnjB"/>
</dbReference>
<evidence type="ECO:0000256" key="1">
    <source>
        <dbReference type="SAM" id="SignalP"/>
    </source>
</evidence>
<dbReference type="InterPro" id="IPR006059">
    <property type="entry name" value="SBP"/>
</dbReference>
<feature type="signal peptide" evidence="1">
    <location>
        <begin position="1"/>
        <end position="27"/>
    </location>
</feature>
<dbReference type="Proteomes" id="UP000316688">
    <property type="component" value="Unassembled WGS sequence"/>
</dbReference>
<protein>
    <submittedName>
        <fullName evidence="2">ABC transporter substrate-binding protein</fullName>
    </submittedName>
</protein>
<comment type="caution">
    <text evidence="2">The sequence shown here is derived from an EMBL/GenBank/DDBJ whole genome shotgun (WGS) entry which is preliminary data.</text>
</comment>
<keyword evidence="3" id="KW-1185">Reference proteome</keyword>
<dbReference type="EMBL" id="VMKP01000004">
    <property type="protein sequence ID" value="TVO63854.1"/>
    <property type="molecule type" value="Genomic_DNA"/>
</dbReference>
<accession>A0A557RFC0</accession>
<dbReference type="Gene3D" id="3.40.190.10">
    <property type="entry name" value="Periplasmic binding protein-like II"/>
    <property type="match status" value="2"/>
</dbReference>
<evidence type="ECO:0000313" key="2">
    <source>
        <dbReference type="EMBL" id="TVO63854.1"/>
    </source>
</evidence>
<feature type="chain" id="PRO_5021854369" evidence="1">
    <location>
        <begin position="28"/>
        <end position="410"/>
    </location>
</feature>
<proteinExistence type="predicted"/>
<dbReference type="PANTHER" id="PTHR42779">
    <property type="entry name" value="PROTEIN YNJB"/>
    <property type="match status" value="1"/>
</dbReference>
<dbReference type="SUPFAM" id="SSF53850">
    <property type="entry name" value="Periplasmic binding protein-like II"/>
    <property type="match status" value="1"/>
</dbReference>
<organism evidence="2 3">
    <name type="scientific">Spiribacter aquaticus</name>
    <dbReference type="NCBI Taxonomy" id="1935996"/>
    <lineage>
        <taxon>Bacteria</taxon>
        <taxon>Pseudomonadati</taxon>
        <taxon>Pseudomonadota</taxon>
        <taxon>Gammaproteobacteria</taxon>
        <taxon>Chromatiales</taxon>
        <taxon>Ectothiorhodospiraceae</taxon>
        <taxon>Spiribacter</taxon>
    </lineage>
</organism>
<dbReference type="PANTHER" id="PTHR42779:SF1">
    <property type="entry name" value="PROTEIN YNJB"/>
    <property type="match status" value="1"/>
</dbReference>
<dbReference type="RefSeq" id="WP_144348370.1">
    <property type="nucleotide sequence ID" value="NZ_VMKP01000004.1"/>
</dbReference>
<evidence type="ECO:0000313" key="3">
    <source>
        <dbReference type="Proteomes" id="UP000316688"/>
    </source>
</evidence>
<dbReference type="PIRSF" id="PIRSF029172">
    <property type="entry name" value="UCP029172_ABC_sbc_YnjB"/>
    <property type="match status" value="1"/>
</dbReference>
<sequence length="410" mass="45343">MNNHLRRVRAGSRILLLAIALVTPATAQTGEDTGSDWAKTLREAEGQTVYWNAWAGDQRTNAFIQWVGEQTEARFDVAVRHVKLSDTAEAVTRVVTEKAAGRDEQGSVDLLWINGPNFLAMKEQDLLHGPFVRDLPNSRYLDLSRGSANTTDFTVPTEGLESPWRLARFVFNYDAARVENPPRTMPALLEWAQANPGRFTHPHPDNFMGATFLKQALIELTPDPAVLQAPVEEADFATATAPLWGWYDAIQPHLWRGGETYPANESEQQRLLNDGAVDIGLSFDPASTAAAIKQGLLPPTARVLIPEAGSIGNVSFVAIPYNARHTAGARVVANFLLSPRAQAHMQNIEVLGAFSVLDFDRLSAEQRARFEALPDAPALPSREALGRTLPEPHPSWMTRLIETWAQRYTR</sequence>
<gene>
    <name evidence="2" type="ORF">FPL11_09370</name>
</gene>
<name>A0A557RFC0_9GAMM</name>
<reference evidence="2 3" key="1">
    <citation type="submission" date="2019-07" db="EMBL/GenBank/DDBJ databases">
        <title>Reclasification of Spiribacter aquaticus.</title>
        <authorList>
            <person name="Leon M.J."/>
            <person name="Sanchez-Porro C."/>
            <person name="Ventosa A."/>
        </authorList>
    </citation>
    <scope>NUCLEOTIDE SEQUENCE [LARGE SCALE GENOMIC DNA]</scope>
    <source>
        <strain evidence="2 3">SP30</strain>
    </source>
</reference>
<dbReference type="AlphaFoldDB" id="A0A557RFC0"/>
<dbReference type="Pfam" id="PF13416">
    <property type="entry name" value="SBP_bac_8"/>
    <property type="match status" value="1"/>
</dbReference>
<dbReference type="NCBIfam" id="NF008633">
    <property type="entry name" value="PRK11622.1"/>
    <property type="match status" value="1"/>
</dbReference>